<protein>
    <submittedName>
        <fullName evidence="1">Uncharacterized protein</fullName>
    </submittedName>
</protein>
<dbReference type="KEGG" id="sual:KDD17_10295"/>
<organism evidence="1 2">
    <name type="scientific">Sulfitobacter albidus</name>
    <dbReference type="NCBI Taxonomy" id="2829501"/>
    <lineage>
        <taxon>Bacteria</taxon>
        <taxon>Pseudomonadati</taxon>
        <taxon>Pseudomonadota</taxon>
        <taxon>Alphaproteobacteria</taxon>
        <taxon>Rhodobacterales</taxon>
        <taxon>Roseobacteraceae</taxon>
        <taxon>Sulfitobacter</taxon>
    </lineage>
</organism>
<dbReference type="Proteomes" id="UP000683291">
    <property type="component" value="Chromosome 1"/>
</dbReference>
<name>A0A975JBE2_9RHOB</name>
<accession>A0A975JBE2</accession>
<dbReference type="EMBL" id="CP073581">
    <property type="protein sequence ID" value="QUJ75374.1"/>
    <property type="molecule type" value="Genomic_DNA"/>
</dbReference>
<evidence type="ECO:0000313" key="1">
    <source>
        <dbReference type="EMBL" id="QUJ75374.1"/>
    </source>
</evidence>
<reference evidence="1" key="1">
    <citation type="submission" date="2021-04" db="EMBL/GenBank/DDBJ databases">
        <title>Complete genome sequence for Sulfitobacter sp. strain JK7-1.</title>
        <authorList>
            <person name="Park S.-J."/>
        </authorList>
    </citation>
    <scope>NUCLEOTIDE SEQUENCE</scope>
    <source>
        <strain evidence="1">JK7-1</strain>
    </source>
</reference>
<sequence length="213" mass="24740">MSGTVEGLSDQEKRDDVERIEGMYVHDELTHSRLTELFDLAEDAILAKGYCEREDVEIYIFKAYIDKVLSYLANCLQYLDAEERCAGESFVTEMCEQLNRRRYLKHRRRMAEQLMARPRFYFPNFGELLTREYLTTLRVVDDPAKLRFSVTVLFAVAHLPGARSDMRRVLRRKGIDGAEDYFPTLVSDEVMNRRTRAAKGLPPVGTTRKRIAS</sequence>
<dbReference type="AlphaFoldDB" id="A0A975JBE2"/>
<dbReference type="RefSeq" id="WP_212703579.1">
    <property type="nucleotide sequence ID" value="NZ_CP073581.1"/>
</dbReference>
<evidence type="ECO:0000313" key="2">
    <source>
        <dbReference type="Proteomes" id="UP000683291"/>
    </source>
</evidence>
<proteinExistence type="predicted"/>
<gene>
    <name evidence="1" type="ORF">KDD17_10295</name>
</gene>
<keyword evidence="2" id="KW-1185">Reference proteome</keyword>